<proteinExistence type="predicted"/>
<evidence type="ECO:0000313" key="1">
    <source>
        <dbReference type="EMBL" id="MDF0591840.1"/>
    </source>
</evidence>
<protein>
    <submittedName>
        <fullName evidence="1">Uncharacterized protein</fullName>
    </submittedName>
</protein>
<evidence type="ECO:0000313" key="2">
    <source>
        <dbReference type="Proteomes" id="UP001220010"/>
    </source>
</evidence>
<accession>A0ABT5XAT8</accession>
<organism evidence="1 2">
    <name type="scientific">Candidatus Methanocrinis natronophilus</name>
    <dbReference type="NCBI Taxonomy" id="3033396"/>
    <lineage>
        <taxon>Archaea</taxon>
        <taxon>Methanobacteriati</taxon>
        <taxon>Methanobacteriota</taxon>
        <taxon>Stenosarchaea group</taxon>
        <taxon>Methanomicrobia</taxon>
        <taxon>Methanotrichales</taxon>
        <taxon>Methanotrichaceae</taxon>
        <taxon>Methanocrinis</taxon>
    </lineage>
</organism>
<dbReference type="EMBL" id="JARFPK010000071">
    <property type="protein sequence ID" value="MDF0591840.1"/>
    <property type="molecule type" value="Genomic_DNA"/>
</dbReference>
<sequence>MKQEAPLFRAERKSPCPRTPYTQPLIRLYVETAGGDVNELFERFEKLIKRAER</sequence>
<gene>
    <name evidence="1" type="ORF">P0O15_11800</name>
</gene>
<dbReference type="RefSeq" id="WP_316967564.1">
    <property type="nucleotide sequence ID" value="NZ_JARFPK010000071.1"/>
</dbReference>
<dbReference type="Proteomes" id="UP001220010">
    <property type="component" value="Unassembled WGS sequence"/>
</dbReference>
<comment type="caution">
    <text evidence="1">The sequence shown here is derived from an EMBL/GenBank/DDBJ whole genome shotgun (WGS) entry which is preliminary data.</text>
</comment>
<name>A0ABT5XAT8_9EURY</name>
<reference evidence="1 2" key="1">
    <citation type="submission" date="2023-03" db="EMBL/GenBank/DDBJ databases">
        <title>WGS of Methanotrichaceae archaeon Mx.</title>
        <authorList>
            <person name="Sorokin D.Y."/>
            <person name="Merkel A.Y."/>
        </authorList>
    </citation>
    <scope>NUCLEOTIDE SEQUENCE [LARGE SCALE GENOMIC DNA]</scope>
    <source>
        <strain evidence="1 2">Mx</strain>
    </source>
</reference>
<keyword evidence="2" id="KW-1185">Reference proteome</keyword>